<evidence type="ECO:0000256" key="2">
    <source>
        <dbReference type="ARBA" id="ARBA00022617"/>
    </source>
</evidence>
<protein>
    <recommendedName>
        <fullName evidence="6">Cytochrome c domain-containing protein</fullName>
    </recommendedName>
</protein>
<dbReference type="InterPro" id="IPR036909">
    <property type="entry name" value="Cyt_c-like_dom_sf"/>
</dbReference>
<keyword evidence="3" id="KW-0479">Metal-binding</keyword>
<dbReference type="PROSITE" id="PS51257">
    <property type="entry name" value="PROKAR_LIPOPROTEIN"/>
    <property type="match status" value="1"/>
</dbReference>
<dbReference type="PRINTS" id="PR00607">
    <property type="entry name" value="CYTCHROMECIE"/>
</dbReference>
<accession>A0A3B0YL35</accession>
<dbReference type="PANTHER" id="PTHR40942:SF4">
    <property type="entry name" value="CYTOCHROME C5"/>
    <property type="match status" value="1"/>
</dbReference>
<keyword evidence="5" id="KW-0408">Iron</keyword>
<dbReference type="AlphaFoldDB" id="A0A3B0YL35"/>
<dbReference type="GO" id="GO:0009055">
    <property type="term" value="F:electron transfer activity"/>
    <property type="evidence" value="ECO:0007669"/>
    <property type="project" value="InterPro"/>
</dbReference>
<keyword evidence="4" id="KW-0249">Electron transport</keyword>
<evidence type="ECO:0000259" key="6">
    <source>
        <dbReference type="Pfam" id="PF13442"/>
    </source>
</evidence>
<dbReference type="GO" id="GO:0005506">
    <property type="term" value="F:iron ion binding"/>
    <property type="evidence" value="ECO:0007669"/>
    <property type="project" value="InterPro"/>
</dbReference>
<dbReference type="Pfam" id="PF13442">
    <property type="entry name" value="Cytochrome_CBB3"/>
    <property type="match status" value="1"/>
</dbReference>
<gene>
    <name evidence="7" type="ORF">MNBD_GAMMA10-1019</name>
</gene>
<keyword evidence="2" id="KW-0349">Heme</keyword>
<evidence type="ECO:0000256" key="3">
    <source>
        <dbReference type="ARBA" id="ARBA00022723"/>
    </source>
</evidence>
<evidence type="ECO:0000256" key="4">
    <source>
        <dbReference type="ARBA" id="ARBA00022982"/>
    </source>
</evidence>
<feature type="domain" description="Cytochrome c" evidence="6">
    <location>
        <begin position="66"/>
        <end position="141"/>
    </location>
</feature>
<dbReference type="InterPro" id="IPR002323">
    <property type="entry name" value="Cyt_CIE"/>
</dbReference>
<dbReference type="EMBL" id="UOFJ01000450">
    <property type="protein sequence ID" value="VAW69634.1"/>
    <property type="molecule type" value="Genomic_DNA"/>
</dbReference>
<dbReference type="SUPFAM" id="SSF46626">
    <property type="entry name" value="Cytochrome c"/>
    <property type="match status" value="1"/>
</dbReference>
<dbReference type="PANTHER" id="PTHR40942">
    <property type="match status" value="1"/>
</dbReference>
<keyword evidence="1" id="KW-0813">Transport</keyword>
<evidence type="ECO:0000256" key="1">
    <source>
        <dbReference type="ARBA" id="ARBA00022448"/>
    </source>
</evidence>
<organism evidence="7">
    <name type="scientific">hydrothermal vent metagenome</name>
    <dbReference type="NCBI Taxonomy" id="652676"/>
    <lineage>
        <taxon>unclassified sequences</taxon>
        <taxon>metagenomes</taxon>
        <taxon>ecological metagenomes</taxon>
    </lineage>
</organism>
<dbReference type="GO" id="GO:0020037">
    <property type="term" value="F:heme binding"/>
    <property type="evidence" value="ECO:0007669"/>
    <property type="project" value="InterPro"/>
</dbReference>
<proteinExistence type="predicted"/>
<dbReference type="Gene3D" id="1.10.760.10">
    <property type="entry name" value="Cytochrome c-like domain"/>
    <property type="match status" value="1"/>
</dbReference>
<evidence type="ECO:0000313" key="7">
    <source>
        <dbReference type="EMBL" id="VAW69634.1"/>
    </source>
</evidence>
<name>A0A3B0YL35_9ZZZZ</name>
<evidence type="ECO:0000256" key="5">
    <source>
        <dbReference type="ARBA" id="ARBA00023004"/>
    </source>
</evidence>
<sequence>MFTKIVSLKQVSGILVLLSVFIGVVSCASDTGSQSVAKSEEAPVVKGTRGYIDERYKPAPPYNGPQRTGDVVYADYCATCHDRTTQGAPLPDDDIEWANRLKKGQPTLVKHVMEGYKELMPEKGGCRNCSDQEVLLAIDYIYKSSKIKLEKPFASK</sequence>
<reference evidence="7" key="1">
    <citation type="submission" date="2018-06" db="EMBL/GenBank/DDBJ databases">
        <authorList>
            <person name="Zhirakovskaya E."/>
        </authorList>
    </citation>
    <scope>NUCLEOTIDE SEQUENCE</scope>
</reference>
<dbReference type="InterPro" id="IPR009056">
    <property type="entry name" value="Cyt_c-like_dom"/>
</dbReference>